<dbReference type="Proteomes" id="UP001050691">
    <property type="component" value="Unassembled WGS sequence"/>
</dbReference>
<evidence type="ECO:0000256" key="2">
    <source>
        <dbReference type="SAM" id="Phobius"/>
    </source>
</evidence>
<evidence type="ECO:0000313" key="4">
    <source>
        <dbReference type="Proteomes" id="UP001050691"/>
    </source>
</evidence>
<dbReference type="AlphaFoldDB" id="A0AAV5ABX0"/>
<accession>A0AAV5ABX0</accession>
<keyword evidence="2" id="KW-0472">Membrane</keyword>
<name>A0AAV5ABX0_9AGAM</name>
<keyword evidence="2" id="KW-1133">Transmembrane helix</keyword>
<evidence type="ECO:0000313" key="3">
    <source>
        <dbReference type="EMBL" id="GJJ12136.1"/>
    </source>
</evidence>
<reference evidence="3" key="1">
    <citation type="submission" date="2021-10" db="EMBL/GenBank/DDBJ databases">
        <title>De novo Genome Assembly of Clathrus columnatus (Basidiomycota, Fungi) Using Illumina and Nanopore Sequence Data.</title>
        <authorList>
            <person name="Ogiso-Tanaka E."/>
            <person name="Itagaki H."/>
            <person name="Hosoya T."/>
            <person name="Hosaka K."/>
        </authorList>
    </citation>
    <scope>NUCLEOTIDE SEQUENCE</scope>
    <source>
        <strain evidence="3">MO-923</strain>
    </source>
</reference>
<feature type="compositionally biased region" description="Low complexity" evidence="1">
    <location>
        <begin position="1"/>
        <end position="12"/>
    </location>
</feature>
<feature type="region of interest" description="Disordered" evidence="1">
    <location>
        <begin position="229"/>
        <end position="256"/>
    </location>
</feature>
<protein>
    <submittedName>
        <fullName evidence="3">Uncharacterized protein</fullName>
    </submittedName>
</protein>
<dbReference type="EMBL" id="BPWL01000007">
    <property type="protein sequence ID" value="GJJ12136.1"/>
    <property type="molecule type" value="Genomic_DNA"/>
</dbReference>
<proteinExistence type="predicted"/>
<feature type="region of interest" description="Disordered" evidence="1">
    <location>
        <begin position="1"/>
        <end position="27"/>
    </location>
</feature>
<keyword evidence="4" id="KW-1185">Reference proteome</keyword>
<organism evidence="3 4">
    <name type="scientific">Clathrus columnatus</name>
    <dbReference type="NCBI Taxonomy" id="1419009"/>
    <lineage>
        <taxon>Eukaryota</taxon>
        <taxon>Fungi</taxon>
        <taxon>Dikarya</taxon>
        <taxon>Basidiomycota</taxon>
        <taxon>Agaricomycotina</taxon>
        <taxon>Agaricomycetes</taxon>
        <taxon>Phallomycetidae</taxon>
        <taxon>Phallales</taxon>
        <taxon>Clathraceae</taxon>
        <taxon>Clathrus</taxon>
    </lineage>
</organism>
<keyword evidence="2" id="KW-0812">Transmembrane</keyword>
<feature type="transmembrane region" description="Helical" evidence="2">
    <location>
        <begin position="35"/>
        <end position="60"/>
    </location>
</feature>
<comment type="caution">
    <text evidence="3">The sequence shown here is derived from an EMBL/GenBank/DDBJ whole genome shotgun (WGS) entry which is preliminary data.</text>
</comment>
<gene>
    <name evidence="3" type="ORF">Clacol_006377</name>
</gene>
<evidence type="ECO:0000256" key="1">
    <source>
        <dbReference type="SAM" id="MobiDB-lite"/>
    </source>
</evidence>
<sequence>MSSSQTQPTPTTSLPPNPNTTNSNPGFNPTQSSTLYLFTFLATLLLLLAVSCAIVIRSFILRRRFRRRIEEAIAAGVLIPGTLDDTALGGMGRSRRRDFGEKPKMWEVWIDESSDLHPSNYHKRDSLGKNEGKWGDIMPVSAMMLSSDVSTKTPLGTENMPPYLSENLRLNFFSRLFGRYPGSTTTISTTRDISAVDDISSAGVGSKEQIPDDERLQVAVLISMPNANAPKWEKNESPNLKGKARGQNAGVTDGEGEIPDVVFGVADVGYRLRSSISS</sequence>